<dbReference type="SUPFAM" id="SSF52833">
    <property type="entry name" value="Thioredoxin-like"/>
    <property type="match status" value="1"/>
</dbReference>
<organism evidence="1 2">
    <name type="scientific">Marinovum algicola</name>
    <dbReference type="NCBI Taxonomy" id="42444"/>
    <lineage>
        <taxon>Bacteria</taxon>
        <taxon>Pseudomonadati</taxon>
        <taxon>Pseudomonadota</taxon>
        <taxon>Alphaproteobacteria</taxon>
        <taxon>Rhodobacterales</taxon>
        <taxon>Roseobacteraceae</taxon>
        <taxon>Marinovum</taxon>
    </lineage>
</organism>
<comment type="caution">
    <text evidence="1">The sequence shown here is derived from an EMBL/GenBank/DDBJ whole genome shotgun (WGS) entry which is preliminary data.</text>
</comment>
<name>A0A975WF37_9RHOB</name>
<dbReference type="Gene3D" id="3.40.30.10">
    <property type="entry name" value="Glutaredoxin"/>
    <property type="match status" value="1"/>
</dbReference>
<dbReference type="Gene3D" id="1.20.1050.10">
    <property type="match status" value="1"/>
</dbReference>
<accession>A0A975WF37</accession>
<dbReference type="EMBL" id="FNYY01000031">
    <property type="protein sequence ID" value="SEK09794.1"/>
    <property type="molecule type" value="Genomic_DNA"/>
</dbReference>
<dbReference type="Proteomes" id="UP000182932">
    <property type="component" value="Unassembled WGS sequence"/>
</dbReference>
<dbReference type="RefSeq" id="WP_074840041.1">
    <property type="nucleotide sequence ID" value="NZ_FNYY01000031.1"/>
</dbReference>
<dbReference type="InterPro" id="IPR036249">
    <property type="entry name" value="Thioredoxin-like_sf"/>
</dbReference>
<dbReference type="AlphaFoldDB" id="A0A975WF37"/>
<protein>
    <submittedName>
        <fullName evidence="1">Glutathione S-transferase</fullName>
    </submittedName>
</protein>
<reference evidence="1 2" key="1">
    <citation type="submission" date="2016-10" db="EMBL/GenBank/DDBJ databases">
        <authorList>
            <person name="Varghese N."/>
            <person name="Submissions S."/>
        </authorList>
    </citation>
    <scope>NUCLEOTIDE SEQUENCE [LARGE SCALE GENOMIC DNA]</scope>
    <source>
        <strain evidence="1 2">FF3</strain>
    </source>
</reference>
<proteinExistence type="predicted"/>
<evidence type="ECO:0000313" key="2">
    <source>
        <dbReference type="Proteomes" id="UP000182932"/>
    </source>
</evidence>
<gene>
    <name evidence="1" type="ORF">SAMN04487940_13114</name>
</gene>
<keyword evidence="2" id="KW-1185">Reference proteome</keyword>
<evidence type="ECO:0000313" key="1">
    <source>
        <dbReference type="EMBL" id="SEK09794.1"/>
    </source>
</evidence>
<dbReference type="InterPro" id="IPR036282">
    <property type="entry name" value="Glutathione-S-Trfase_C_sf"/>
</dbReference>
<dbReference type="GeneID" id="80820978"/>
<dbReference type="SUPFAM" id="SSF47616">
    <property type="entry name" value="GST C-terminal domain-like"/>
    <property type="match status" value="1"/>
</dbReference>
<dbReference type="CDD" id="cd03194">
    <property type="entry name" value="GST_C_3"/>
    <property type="match status" value="1"/>
</dbReference>
<sequence>MTDTLHIGDYAYSSWSLRGWLLYHRFDIPCRIAVVDFNRAESVAAQLALPPARTVPCAELSGGGLAWDSLALAEELACRRPEAGLWPTDPVRRATARSLAAEMHAGFATLRTLCPMNLRLAYAGVPVPAPLAADLARIEEIWSFALAQSGGPWLCGEYCVADAFFAPVAARIAGYGLPVGETAARYVARHLSDPAFRRFRAMGLVRGETLARYAQEHATTQWPGPAPEAAQAVDRGSSVNDICPYSGAPVAHFLGFRGRTWGFCNAFCRDKTLADPTAWPAFAALVAAAR</sequence>